<dbReference type="Pfam" id="PF13289">
    <property type="entry name" value="SIR2_2"/>
    <property type="match status" value="1"/>
</dbReference>
<dbReference type="Gene3D" id="3.40.50.300">
    <property type="entry name" value="P-loop containing nucleotide triphosphate hydrolases"/>
    <property type="match status" value="1"/>
</dbReference>
<dbReference type="InterPro" id="IPR027417">
    <property type="entry name" value="P-loop_NTPase"/>
</dbReference>
<sequence>MAKDKENDKDKDFCDLLKRYPRAIVHLRSQVRKQRFGTILGAGISVDFGAPQWDKLINDIASDPAVDAKDIVEGRAFKGMAAPYQTEILYQKFRGKFYENSTDLSPAEQLNSATAEWLTICQKYLYKTPPIDLAAELPKHPYMEELIPLVQNSALTVNFNFDDYLERALAERKRNKDKSNRGFEVVTDPWPQFRRQDCVIYHIHGYVPEGLMEKTVDRFVFSEASYSKQYVGSRGHDSSFLLAHLARNTCLLIGCSLEAELRNVLMRGAETNPGNFHYYCHWIKNQEALSEVERQLISETNFKVYNLITLFLTSSEVRLLLKLINEDAISDGKLSDLATRSATPLQYTFYMTGSLGVGKSTTTSHLRNLNVLDEWLEPRPEVLSIPWDKLTDEEKAFADNWIADQFTQKNDTLRHEKRAVISVVDRPPLDPLVFTPNNERSAKAEFLANHICPDDGNGGYGIEKGVVILLLGDPKELSSRVRATGRQKYTSDKLDDMQKDMRALYEPMPGTVTIDTQFMSIAELTKRVAEVIHRQKYEPADLTKKLRSYIGANSEFV</sequence>
<dbReference type="SUPFAM" id="SSF52540">
    <property type="entry name" value="P-loop containing nucleoside triphosphate hydrolases"/>
    <property type="match status" value="1"/>
</dbReference>
<proteinExistence type="predicted"/>
<protein>
    <submittedName>
        <fullName evidence="1">Uncharacterized protein</fullName>
    </submittedName>
</protein>
<gene>
    <name evidence="1" type="ORF">PACL_0663</name>
</gene>
<organism evidence="1">
    <name type="scientific">Pseudomonas aeruginosa</name>
    <dbReference type="NCBI Taxonomy" id="287"/>
    <lineage>
        <taxon>Bacteria</taxon>
        <taxon>Pseudomonadati</taxon>
        <taxon>Pseudomonadota</taxon>
        <taxon>Gammaproteobacteria</taxon>
        <taxon>Pseudomonadales</taxon>
        <taxon>Pseudomonadaceae</taxon>
        <taxon>Pseudomonas</taxon>
    </lineage>
</organism>
<reference evidence="1" key="1">
    <citation type="journal article" date="2008" name="Genomics">
        <title>Large-insert genome analysis technology detects structural variation in Pseudomonas aeruginosa clinical strains from cystic fibrosis patients.</title>
        <authorList>
            <person name="Hayden H.S."/>
            <person name="Gillett W."/>
            <person name="Saenphimmachak C."/>
            <person name="Lim R."/>
            <person name="Zhou Y."/>
            <person name="Jacobs M.A."/>
            <person name="Chang J."/>
            <person name="Rohmer L."/>
            <person name="D'Argenio D.A."/>
            <person name="Palmieri A."/>
            <person name="Levy R."/>
            <person name="Haugen E."/>
            <person name="Wong G.K."/>
            <person name="Brittnacher M.J."/>
            <person name="Burns J.L."/>
            <person name="Miller S.I."/>
            <person name="Olson M.V."/>
            <person name="Kaul R."/>
        </authorList>
    </citation>
    <scope>NUCLEOTIDE SEQUENCE</scope>
    <source>
        <strain evidence="1">PACS181</strain>
    </source>
</reference>
<evidence type="ECO:0000313" key="1">
    <source>
        <dbReference type="EMBL" id="ACD39322.1"/>
    </source>
</evidence>
<accession>B3G2R0</accession>
<dbReference type="RefSeq" id="WP_180712932.1">
    <property type="nucleotide sequence ID" value="NZ_JAFBZD010000003.1"/>
</dbReference>
<dbReference type="AlphaFoldDB" id="B3G2R0"/>
<dbReference type="EMBL" id="EU595755">
    <property type="protein sequence ID" value="ACD39322.1"/>
    <property type="molecule type" value="Genomic_DNA"/>
</dbReference>
<name>B3G2R0_PSEAI</name>